<dbReference type="SUPFAM" id="SSF55347">
    <property type="entry name" value="Glyceraldehyde-3-phosphate dehydrogenase-like, C-terminal domain"/>
    <property type="match status" value="1"/>
</dbReference>
<name>A0A0X3AQZ6_9FLAO</name>
<dbReference type="InterPro" id="IPR055170">
    <property type="entry name" value="GFO_IDH_MocA-like_dom"/>
</dbReference>
<feature type="domain" description="GFO/IDH/MocA-like oxidoreductase" evidence="2">
    <location>
        <begin position="131"/>
        <end position="253"/>
    </location>
</feature>
<sequence>MKKNILKTAIIGYGHIGKIHFENISQNENLNVVALIDTKKPVFEKKNIPFFSTLSECHAIFPDINLYIIASPNGYHYKQAKKILELSKNVLVEKPITFHNFQTEKLIALAKNNNVRLFTSLQLRFSYLINHIKNLIDHNYLGRIFLINIECFWNRNNSYYEKDPWRGTRNLDGGILFTQFYHFIDILHYLFGKIKLVSNLTTNYTHQNVTEFPDSGILQFKSGETLGSMCYTISTYDKNFESSITVIAEKGTIKIGGQYMDHILYYNVEGKSYDTILLNKESLHTLLYKEIIQSLKNSTPSRIDAENTIDTIDFIDKASNYLA</sequence>
<dbReference type="STRING" id="1586267.GCA_001418685_01158"/>
<dbReference type="InterPro" id="IPR036291">
    <property type="entry name" value="NAD(P)-bd_dom_sf"/>
</dbReference>
<evidence type="ECO:0000313" key="4">
    <source>
        <dbReference type="Proteomes" id="UP000182761"/>
    </source>
</evidence>
<dbReference type="Gene3D" id="3.40.50.720">
    <property type="entry name" value="NAD(P)-binding Rossmann-like Domain"/>
    <property type="match status" value="1"/>
</dbReference>
<reference evidence="3 4" key="1">
    <citation type="submission" date="2016-01" db="EMBL/GenBank/DDBJ databases">
        <authorList>
            <person name="McClelland M."/>
            <person name="Jain A."/>
            <person name="Saraogi P."/>
            <person name="Mendelson R."/>
            <person name="Westerman R."/>
            <person name="SanMiguel P."/>
            <person name="Csonka L."/>
        </authorList>
    </citation>
    <scope>NUCLEOTIDE SEQUENCE [LARGE SCALE GENOMIC DNA]</scope>
    <source>
        <strain evidence="3 4">R-53146</strain>
    </source>
</reference>
<feature type="domain" description="Gfo/Idh/MocA-like oxidoreductase N-terminal" evidence="1">
    <location>
        <begin position="7"/>
        <end position="118"/>
    </location>
</feature>
<dbReference type="AlphaFoldDB" id="A0A0X3AQZ6"/>
<dbReference type="Pfam" id="PF22725">
    <property type="entry name" value="GFO_IDH_MocA_C3"/>
    <property type="match status" value="1"/>
</dbReference>
<proteinExistence type="predicted"/>
<dbReference type="GO" id="GO:0000166">
    <property type="term" value="F:nucleotide binding"/>
    <property type="evidence" value="ECO:0007669"/>
    <property type="project" value="InterPro"/>
</dbReference>
<evidence type="ECO:0000259" key="2">
    <source>
        <dbReference type="Pfam" id="PF22725"/>
    </source>
</evidence>
<dbReference type="RefSeq" id="WP_055425511.1">
    <property type="nucleotide sequence ID" value="NZ_FCOR01000006.1"/>
</dbReference>
<dbReference type="PANTHER" id="PTHR43249:SF1">
    <property type="entry name" value="D-GLUCOSIDE 3-DEHYDROGENASE"/>
    <property type="match status" value="1"/>
</dbReference>
<dbReference type="SUPFAM" id="SSF51735">
    <property type="entry name" value="NAD(P)-binding Rossmann-fold domains"/>
    <property type="match status" value="1"/>
</dbReference>
<organism evidence="3 4">
    <name type="scientific">Apibacter mensalis</name>
    <dbReference type="NCBI Taxonomy" id="1586267"/>
    <lineage>
        <taxon>Bacteria</taxon>
        <taxon>Pseudomonadati</taxon>
        <taxon>Bacteroidota</taxon>
        <taxon>Flavobacteriia</taxon>
        <taxon>Flavobacteriales</taxon>
        <taxon>Weeksellaceae</taxon>
        <taxon>Apibacter</taxon>
    </lineage>
</organism>
<evidence type="ECO:0000313" key="3">
    <source>
        <dbReference type="EMBL" id="CVK16308.1"/>
    </source>
</evidence>
<keyword evidence="4" id="KW-1185">Reference proteome</keyword>
<dbReference type="InterPro" id="IPR000683">
    <property type="entry name" value="Gfo/Idh/MocA-like_OxRdtase_N"/>
</dbReference>
<protein>
    <submittedName>
        <fullName evidence="3">Predicted dehydrogenase</fullName>
    </submittedName>
</protein>
<dbReference type="EMBL" id="FCOR01000006">
    <property type="protein sequence ID" value="CVK16308.1"/>
    <property type="molecule type" value="Genomic_DNA"/>
</dbReference>
<evidence type="ECO:0000259" key="1">
    <source>
        <dbReference type="Pfam" id="PF01408"/>
    </source>
</evidence>
<accession>A0A0X3AQZ6</accession>
<gene>
    <name evidence="3" type="ORF">Ga0061079_10673</name>
</gene>
<dbReference type="InterPro" id="IPR052515">
    <property type="entry name" value="Gfo/Idh/MocA_Oxidoreductase"/>
</dbReference>
<dbReference type="Proteomes" id="UP000182761">
    <property type="component" value="Unassembled WGS sequence"/>
</dbReference>
<dbReference type="Pfam" id="PF01408">
    <property type="entry name" value="GFO_IDH_MocA"/>
    <property type="match status" value="1"/>
</dbReference>
<dbReference type="OrthoDB" id="9815825at2"/>
<dbReference type="PANTHER" id="PTHR43249">
    <property type="entry name" value="UDP-N-ACETYL-2-AMINO-2-DEOXY-D-GLUCURONATE OXIDASE"/>
    <property type="match status" value="1"/>
</dbReference>
<dbReference type="Gene3D" id="3.30.360.10">
    <property type="entry name" value="Dihydrodipicolinate Reductase, domain 2"/>
    <property type="match status" value="1"/>
</dbReference>